<evidence type="ECO:0000313" key="1">
    <source>
        <dbReference type="EMBL" id="KZP05657.1"/>
    </source>
</evidence>
<dbReference type="EMBL" id="KV417826">
    <property type="protein sequence ID" value="KZP05657.1"/>
    <property type="molecule type" value="Genomic_DNA"/>
</dbReference>
<reference evidence="1 2" key="1">
    <citation type="journal article" date="2016" name="Mol. Biol. Evol.">
        <title>Comparative Genomics of Early-Diverging Mushroom-Forming Fungi Provides Insights into the Origins of Lignocellulose Decay Capabilities.</title>
        <authorList>
            <person name="Nagy L.G."/>
            <person name="Riley R."/>
            <person name="Tritt A."/>
            <person name="Adam C."/>
            <person name="Daum C."/>
            <person name="Floudas D."/>
            <person name="Sun H."/>
            <person name="Yadav J.S."/>
            <person name="Pangilinan J."/>
            <person name="Larsson K.H."/>
            <person name="Matsuura K."/>
            <person name="Barry K."/>
            <person name="Labutti K."/>
            <person name="Kuo R."/>
            <person name="Ohm R.A."/>
            <person name="Bhattacharya S.S."/>
            <person name="Shirouzu T."/>
            <person name="Yoshinaga Y."/>
            <person name="Martin F.M."/>
            <person name="Grigoriev I.V."/>
            <person name="Hibbett D.S."/>
        </authorList>
    </citation>
    <scope>NUCLEOTIDE SEQUENCE [LARGE SCALE GENOMIC DNA]</scope>
    <source>
        <strain evidence="1 2">CBS 109695</strain>
    </source>
</reference>
<protein>
    <submittedName>
        <fullName evidence="1">Uncharacterized protein</fullName>
    </submittedName>
</protein>
<evidence type="ECO:0000313" key="2">
    <source>
        <dbReference type="Proteomes" id="UP000076532"/>
    </source>
</evidence>
<organism evidence="1 2">
    <name type="scientific">Athelia psychrophila</name>
    <dbReference type="NCBI Taxonomy" id="1759441"/>
    <lineage>
        <taxon>Eukaryota</taxon>
        <taxon>Fungi</taxon>
        <taxon>Dikarya</taxon>
        <taxon>Basidiomycota</taxon>
        <taxon>Agaricomycotina</taxon>
        <taxon>Agaricomycetes</taxon>
        <taxon>Agaricomycetidae</taxon>
        <taxon>Atheliales</taxon>
        <taxon>Atheliaceae</taxon>
        <taxon>Athelia</taxon>
    </lineage>
</organism>
<dbReference type="AlphaFoldDB" id="A0A167W3K8"/>
<keyword evidence="2" id="KW-1185">Reference proteome</keyword>
<name>A0A167W3K8_9AGAM</name>
<gene>
    <name evidence="1" type="ORF">FIBSPDRAFT_903370</name>
</gene>
<sequence length="251" mass="27921">MHELVSKRRAHFWKWVMTIGEAHRMRRDCEVDNFLRRMNVFALKHPLKDSDVPITPKAQIIKRGKPYFIVFVVCGRLGYVAFLSSTANNCSTSSTPDTLRTNNREEVEATPFAKVPERVRSGISVGTTASTAPTDPVASVTIVGGVSDQKVTGRTRLFVVYAAKPCLVTTRYSLGCELSWKFFGGGGVAPLPTLVPRSRLHCSQDIRSHFLSTECAYALLHNWASFVARVEPALPLLGQEAARPRWQLTAF</sequence>
<dbReference type="Proteomes" id="UP000076532">
    <property type="component" value="Unassembled WGS sequence"/>
</dbReference>
<proteinExistence type="predicted"/>
<accession>A0A167W3K8</accession>